<comment type="caution">
    <text evidence="2">The sequence shown here is derived from an EMBL/GenBank/DDBJ whole genome shotgun (WGS) entry which is preliminary data.</text>
</comment>
<protein>
    <recommendedName>
        <fullName evidence="4">Integral membrane protein</fullName>
    </recommendedName>
</protein>
<keyword evidence="3" id="KW-1185">Reference proteome</keyword>
<dbReference type="EMBL" id="JBHMCY010000029">
    <property type="protein sequence ID" value="MFB9464318.1"/>
    <property type="molecule type" value="Genomic_DNA"/>
</dbReference>
<accession>A0ABV5N250</accession>
<keyword evidence="1" id="KW-0472">Membrane</keyword>
<evidence type="ECO:0000313" key="3">
    <source>
        <dbReference type="Proteomes" id="UP001589709"/>
    </source>
</evidence>
<sequence>MAMDTDTDTGRDPVRRRTRIVRGCAAAVVFAFAVLVVLFAFGGTIEVDTAPWLDQNPAPVVVMMLVIAVLVTAGGVLLSGPRSYAGWIAAACVAALVVLRTWTLAPMLHCWSYDSVGRNEDGSYRCLDRGDMLP</sequence>
<evidence type="ECO:0008006" key="4">
    <source>
        <dbReference type="Google" id="ProtNLM"/>
    </source>
</evidence>
<feature type="transmembrane region" description="Helical" evidence="1">
    <location>
        <begin position="20"/>
        <end position="45"/>
    </location>
</feature>
<reference evidence="2 3" key="1">
    <citation type="submission" date="2024-09" db="EMBL/GenBank/DDBJ databases">
        <authorList>
            <person name="Sun Q."/>
            <person name="Mori K."/>
        </authorList>
    </citation>
    <scope>NUCLEOTIDE SEQUENCE [LARGE SCALE GENOMIC DNA]</scope>
    <source>
        <strain evidence="2 3">JCM 6917</strain>
    </source>
</reference>
<name>A0ABV5N250_9ACTN</name>
<evidence type="ECO:0000256" key="1">
    <source>
        <dbReference type="SAM" id="Phobius"/>
    </source>
</evidence>
<evidence type="ECO:0000313" key="2">
    <source>
        <dbReference type="EMBL" id="MFB9464318.1"/>
    </source>
</evidence>
<proteinExistence type="predicted"/>
<dbReference type="Proteomes" id="UP001589709">
    <property type="component" value="Unassembled WGS sequence"/>
</dbReference>
<dbReference type="RefSeq" id="WP_381346848.1">
    <property type="nucleotide sequence ID" value="NZ_JBHMCY010000029.1"/>
</dbReference>
<keyword evidence="1" id="KW-1133">Transmembrane helix</keyword>
<feature type="transmembrane region" description="Helical" evidence="1">
    <location>
        <begin position="85"/>
        <end position="105"/>
    </location>
</feature>
<organism evidence="2 3">
    <name type="scientific">Streptomyces cinereospinus</name>
    <dbReference type="NCBI Taxonomy" id="285561"/>
    <lineage>
        <taxon>Bacteria</taxon>
        <taxon>Bacillati</taxon>
        <taxon>Actinomycetota</taxon>
        <taxon>Actinomycetes</taxon>
        <taxon>Kitasatosporales</taxon>
        <taxon>Streptomycetaceae</taxon>
        <taxon>Streptomyces</taxon>
    </lineage>
</organism>
<feature type="transmembrane region" description="Helical" evidence="1">
    <location>
        <begin position="57"/>
        <end position="78"/>
    </location>
</feature>
<keyword evidence="1" id="KW-0812">Transmembrane</keyword>
<gene>
    <name evidence="2" type="ORF">ACFF45_16780</name>
</gene>